<feature type="compositionally biased region" description="Basic and acidic residues" evidence="1">
    <location>
        <begin position="148"/>
        <end position="164"/>
    </location>
</feature>
<proteinExistence type="predicted"/>
<comment type="caution">
    <text evidence="2">The sequence shown here is derived from an EMBL/GenBank/DDBJ whole genome shotgun (WGS) entry which is preliminary data.</text>
</comment>
<sequence length="309" mass="34926">MEESPRGIGLPPHILIFSARIDGERAESNLEVLTTTKPVVKYNELEDLVYGHFGRDRSAFLLHFHTERLELCASKLRPLSFDQGRYFYEAVLIDGALRLVPHFVTIKEHVRKRMLIRDTDDSASTSKPQKRRIEVVKPSETTSADTDLENKRTPPFQKLDRPEVNEGQTKLRSSGQLGFDHGTFRRQATSKLPPDATCSSFMKDFEAEKQRYISTRDLGAYSTLSKSQKGLVTLGAHMVLIKGKYGMDALMPCDLCVRDGLVCHVYHSDCFEWDIAGKDAYFMLGWRCGQCRANRAIDRGGGCNAQHGH</sequence>
<reference evidence="2" key="1">
    <citation type="journal article" date="2021" name="Nat. Commun.">
        <title>Genetic determinants of endophytism in the Arabidopsis root mycobiome.</title>
        <authorList>
            <person name="Mesny F."/>
            <person name="Miyauchi S."/>
            <person name="Thiergart T."/>
            <person name="Pickel B."/>
            <person name="Atanasova L."/>
            <person name="Karlsson M."/>
            <person name="Huettel B."/>
            <person name="Barry K.W."/>
            <person name="Haridas S."/>
            <person name="Chen C."/>
            <person name="Bauer D."/>
            <person name="Andreopoulos W."/>
            <person name="Pangilinan J."/>
            <person name="LaButti K."/>
            <person name="Riley R."/>
            <person name="Lipzen A."/>
            <person name="Clum A."/>
            <person name="Drula E."/>
            <person name="Henrissat B."/>
            <person name="Kohler A."/>
            <person name="Grigoriev I.V."/>
            <person name="Martin F.M."/>
            <person name="Hacquard S."/>
        </authorList>
    </citation>
    <scope>NUCLEOTIDE SEQUENCE</scope>
    <source>
        <strain evidence="2">MPI-SDFR-AT-0120</strain>
    </source>
</reference>
<organism evidence="2 3">
    <name type="scientific">Paraphoma chrysanthemicola</name>
    <dbReference type="NCBI Taxonomy" id="798071"/>
    <lineage>
        <taxon>Eukaryota</taxon>
        <taxon>Fungi</taxon>
        <taxon>Dikarya</taxon>
        <taxon>Ascomycota</taxon>
        <taxon>Pezizomycotina</taxon>
        <taxon>Dothideomycetes</taxon>
        <taxon>Pleosporomycetidae</taxon>
        <taxon>Pleosporales</taxon>
        <taxon>Pleosporineae</taxon>
        <taxon>Phaeosphaeriaceae</taxon>
        <taxon>Paraphoma</taxon>
    </lineage>
</organism>
<evidence type="ECO:0000256" key="1">
    <source>
        <dbReference type="SAM" id="MobiDB-lite"/>
    </source>
</evidence>
<evidence type="ECO:0000313" key="2">
    <source>
        <dbReference type="EMBL" id="KAH7084331.1"/>
    </source>
</evidence>
<dbReference type="OrthoDB" id="10450688at2759"/>
<dbReference type="Proteomes" id="UP000813461">
    <property type="component" value="Unassembled WGS sequence"/>
</dbReference>
<dbReference type="AlphaFoldDB" id="A0A8K0R3X6"/>
<dbReference type="EMBL" id="JAGMVJ010000012">
    <property type="protein sequence ID" value="KAH7084331.1"/>
    <property type="molecule type" value="Genomic_DNA"/>
</dbReference>
<protein>
    <submittedName>
        <fullName evidence="2">Uncharacterized protein</fullName>
    </submittedName>
</protein>
<evidence type="ECO:0000313" key="3">
    <source>
        <dbReference type="Proteomes" id="UP000813461"/>
    </source>
</evidence>
<gene>
    <name evidence="2" type="ORF">FB567DRAFT_79863</name>
</gene>
<feature type="region of interest" description="Disordered" evidence="1">
    <location>
        <begin position="119"/>
        <end position="181"/>
    </location>
</feature>
<name>A0A8K0R3X6_9PLEO</name>
<accession>A0A8K0R3X6</accession>
<feature type="compositionally biased region" description="Polar residues" evidence="1">
    <location>
        <begin position="166"/>
        <end position="176"/>
    </location>
</feature>
<keyword evidence="3" id="KW-1185">Reference proteome</keyword>